<dbReference type="Gene3D" id="3.40.50.720">
    <property type="entry name" value="NAD(P)-binding Rossmann-like Domain"/>
    <property type="match status" value="1"/>
</dbReference>
<dbReference type="PANTHER" id="PTHR43245:SF23">
    <property type="entry name" value="NAD(P)-BINDING DOMAIN-CONTAINING PROTEIN"/>
    <property type="match status" value="1"/>
</dbReference>
<protein>
    <recommendedName>
        <fullName evidence="1">NAD-dependent epimerase/dehydratase domain-containing protein</fullName>
    </recommendedName>
</protein>
<organism evidence="2">
    <name type="scientific">marine metagenome</name>
    <dbReference type="NCBI Taxonomy" id="408172"/>
    <lineage>
        <taxon>unclassified sequences</taxon>
        <taxon>metagenomes</taxon>
        <taxon>ecological metagenomes</taxon>
    </lineage>
</organism>
<feature type="non-terminal residue" evidence="2">
    <location>
        <position position="1"/>
    </location>
</feature>
<dbReference type="Pfam" id="PF01370">
    <property type="entry name" value="Epimerase"/>
    <property type="match status" value="1"/>
</dbReference>
<dbReference type="InterPro" id="IPR036291">
    <property type="entry name" value="NAD(P)-bd_dom_sf"/>
</dbReference>
<name>A0A382N989_9ZZZZ</name>
<dbReference type="CDD" id="cd08946">
    <property type="entry name" value="SDR_e"/>
    <property type="match status" value="1"/>
</dbReference>
<dbReference type="EMBL" id="UINC01098522">
    <property type="protein sequence ID" value="SVC57108.1"/>
    <property type="molecule type" value="Genomic_DNA"/>
</dbReference>
<accession>A0A382N989</accession>
<dbReference type="AlphaFoldDB" id="A0A382N989"/>
<evidence type="ECO:0000259" key="1">
    <source>
        <dbReference type="Pfam" id="PF01370"/>
    </source>
</evidence>
<evidence type="ECO:0000313" key="2">
    <source>
        <dbReference type="EMBL" id="SVC57108.1"/>
    </source>
</evidence>
<reference evidence="2" key="1">
    <citation type="submission" date="2018-05" db="EMBL/GenBank/DDBJ databases">
        <authorList>
            <person name="Lanie J.A."/>
            <person name="Ng W.-L."/>
            <person name="Kazmierczak K.M."/>
            <person name="Andrzejewski T.M."/>
            <person name="Davidsen T.M."/>
            <person name="Wayne K.J."/>
            <person name="Tettelin H."/>
            <person name="Glass J.I."/>
            <person name="Rusch D."/>
            <person name="Podicherti R."/>
            <person name="Tsui H.-C.T."/>
            <person name="Winkler M.E."/>
        </authorList>
    </citation>
    <scope>NUCLEOTIDE SEQUENCE</scope>
</reference>
<dbReference type="PANTHER" id="PTHR43245">
    <property type="entry name" value="BIFUNCTIONAL POLYMYXIN RESISTANCE PROTEIN ARNA"/>
    <property type="match status" value="1"/>
</dbReference>
<proteinExistence type="predicted"/>
<feature type="non-terminal residue" evidence="2">
    <location>
        <position position="296"/>
    </location>
</feature>
<dbReference type="SUPFAM" id="SSF51735">
    <property type="entry name" value="NAD(P)-binding Rossmann-fold domains"/>
    <property type="match status" value="1"/>
</dbReference>
<dbReference type="InterPro" id="IPR001509">
    <property type="entry name" value="Epimerase_deHydtase"/>
</dbReference>
<dbReference type="InterPro" id="IPR050177">
    <property type="entry name" value="Lipid_A_modif_metabolic_enz"/>
</dbReference>
<sequence>VTKSVLVTGGAGYIGSVVSRYLLHKGYKVRVMDSLIHGGQALLGLYHENNFDFVCGDVREDTDITNSLEGIDCVVHLAAIVGDPACARQPDIARAVNLDGSMRLFQMAQNMGVSRFVFASTCSNYGKMIDTSDYVNEDSELRPISLYAENKVSVENMLLDVSQSNSISTTVLRLATAFGVSPRMRFDLTVNEFTMEIMVNQALMIYGEQFWRPYVHVRDIARAIDLVLGLAIDRVGGKVFNVGDTAQNYRKGEVVDLICSIVNNAAEIEYVEKEEDPRDYRVSFERIKSDLGFSAT</sequence>
<gene>
    <name evidence="2" type="ORF">METZ01_LOCUS309962</name>
</gene>
<feature type="domain" description="NAD-dependent epimerase/dehydratase" evidence="1">
    <location>
        <begin position="5"/>
        <end position="243"/>
    </location>
</feature>